<keyword evidence="1" id="KW-0472">Membrane</keyword>
<accession>A6K6V0</accession>
<evidence type="ECO:0000313" key="3">
    <source>
        <dbReference type="Proteomes" id="UP000234681"/>
    </source>
</evidence>
<gene>
    <name evidence="2" type="ORF">rCG_58527</name>
</gene>
<evidence type="ECO:0000256" key="1">
    <source>
        <dbReference type="SAM" id="Phobius"/>
    </source>
</evidence>
<sequence length="47" mass="5519">MIHYQPLACELFIVYTAGHSGDVFILAFLVFGCIFTNERFRKIFIYL</sequence>
<keyword evidence="1" id="KW-1133">Transmembrane helix</keyword>
<proteinExistence type="predicted"/>
<protein>
    <submittedName>
        <fullName evidence="2">RCG58527</fullName>
    </submittedName>
</protein>
<reference evidence="3" key="1">
    <citation type="submission" date="2005-09" db="EMBL/GenBank/DDBJ databases">
        <authorList>
            <person name="Mural R.J."/>
            <person name="Li P.W."/>
            <person name="Adams M.D."/>
            <person name="Amanatides P.G."/>
            <person name="Baden-Tillson H."/>
            <person name="Barnstead M."/>
            <person name="Chin S.H."/>
            <person name="Dew I."/>
            <person name="Evans C.A."/>
            <person name="Ferriera S."/>
            <person name="Flanigan M."/>
            <person name="Fosler C."/>
            <person name="Glodek A."/>
            <person name="Gu Z."/>
            <person name="Holt R.A."/>
            <person name="Jennings D."/>
            <person name="Kraft C.L."/>
            <person name="Lu F."/>
            <person name="Nguyen T."/>
            <person name="Nusskern D.R."/>
            <person name="Pfannkoch C.M."/>
            <person name="Sitter C."/>
            <person name="Sutton G.G."/>
            <person name="Venter J.C."/>
            <person name="Wang Z."/>
            <person name="Woodage T."/>
            <person name="Zheng X.H."/>
            <person name="Zhong F."/>
        </authorList>
    </citation>
    <scope>NUCLEOTIDE SEQUENCE [LARGE SCALE GENOMIC DNA]</scope>
    <source>
        <strain>BN</strain>
        <strain evidence="3">Sprague-Dawley</strain>
    </source>
</reference>
<name>A6K6V0_RAT</name>
<dbReference type="Proteomes" id="UP000234681">
    <property type="component" value="Chromosome 20"/>
</dbReference>
<evidence type="ECO:0000313" key="2">
    <source>
        <dbReference type="EMBL" id="EDL99669.1"/>
    </source>
</evidence>
<dbReference type="EMBL" id="CH474025">
    <property type="protein sequence ID" value="EDL99669.1"/>
    <property type="molecule type" value="Genomic_DNA"/>
</dbReference>
<keyword evidence="1" id="KW-0812">Transmembrane</keyword>
<dbReference type="AlphaFoldDB" id="A6K6V0"/>
<organism evidence="2 3">
    <name type="scientific">Rattus norvegicus</name>
    <name type="common">Rat</name>
    <dbReference type="NCBI Taxonomy" id="10116"/>
    <lineage>
        <taxon>Eukaryota</taxon>
        <taxon>Metazoa</taxon>
        <taxon>Chordata</taxon>
        <taxon>Craniata</taxon>
        <taxon>Vertebrata</taxon>
        <taxon>Euteleostomi</taxon>
        <taxon>Mammalia</taxon>
        <taxon>Eutheria</taxon>
        <taxon>Euarchontoglires</taxon>
        <taxon>Glires</taxon>
        <taxon>Rodentia</taxon>
        <taxon>Myomorpha</taxon>
        <taxon>Muroidea</taxon>
        <taxon>Muridae</taxon>
        <taxon>Murinae</taxon>
        <taxon>Rattus</taxon>
    </lineage>
</organism>
<feature type="transmembrane region" description="Helical" evidence="1">
    <location>
        <begin position="12"/>
        <end position="35"/>
    </location>
</feature>